<dbReference type="EMBL" id="LR796429">
    <property type="protein sequence ID" value="CAB4144095.1"/>
    <property type="molecule type" value="Genomic_DNA"/>
</dbReference>
<dbReference type="InterPro" id="IPR056928">
    <property type="entry name" value="Gp77-like"/>
</dbReference>
<reference evidence="1" key="1">
    <citation type="submission" date="2020-04" db="EMBL/GenBank/DDBJ databases">
        <authorList>
            <person name="Chiriac C."/>
            <person name="Salcher M."/>
            <person name="Ghai R."/>
            <person name="Kavagutti S V."/>
        </authorList>
    </citation>
    <scope>NUCLEOTIDE SEQUENCE</scope>
</reference>
<sequence length="99" mass="10322">MIIGTFMKQPAEVRRVSVNFATEYLAAGETISGATCTSLPTTSPALDAVILTAYPATNMLLSVGGGSDGEAYMVTIRATTSFGQVVESEIVVNCEEIAL</sequence>
<gene>
    <name evidence="1" type="ORF">UFOVP470_14</name>
</gene>
<accession>A0A6J5MAM3</accession>
<evidence type="ECO:0000313" key="1">
    <source>
        <dbReference type="EMBL" id="CAB4144095.1"/>
    </source>
</evidence>
<dbReference type="Pfam" id="PF23148">
    <property type="entry name" value="Gp77"/>
    <property type="match status" value="1"/>
</dbReference>
<protein>
    <submittedName>
        <fullName evidence="1">Uncharacterized protein</fullName>
    </submittedName>
</protein>
<organism evidence="1">
    <name type="scientific">uncultured Caudovirales phage</name>
    <dbReference type="NCBI Taxonomy" id="2100421"/>
    <lineage>
        <taxon>Viruses</taxon>
        <taxon>Duplodnaviria</taxon>
        <taxon>Heunggongvirae</taxon>
        <taxon>Uroviricota</taxon>
        <taxon>Caudoviricetes</taxon>
        <taxon>Peduoviridae</taxon>
        <taxon>Maltschvirus</taxon>
        <taxon>Maltschvirus maltsch</taxon>
    </lineage>
</organism>
<name>A0A6J5MAM3_9CAUD</name>
<proteinExistence type="predicted"/>